<evidence type="ECO:0000256" key="7">
    <source>
        <dbReference type="ARBA" id="ARBA00022679"/>
    </source>
</evidence>
<dbReference type="GO" id="GO:0072344">
    <property type="term" value="P:rescue of stalled ribosome"/>
    <property type="evidence" value="ECO:0007669"/>
    <property type="project" value="InterPro"/>
</dbReference>
<evidence type="ECO:0000256" key="2">
    <source>
        <dbReference type="ARBA" id="ARBA00004496"/>
    </source>
</evidence>
<evidence type="ECO:0000313" key="15">
    <source>
        <dbReference type="Proteomes" id="UP000011083"/>
    </source>
</evidence>
<dbReference type="PROSITE" id="PS00028">
    <property type="entry name" value="ZINC_FINGER_C2H2_1"/>
    <property type="match status" value="1"/>
</dbReference>
<comment type="subcellular location">
    <subcellularLocation>
        <location evidence="2">Cytoplasm</location>
    </subcellularLocation>
</comment>
<dbReference type="SMART" id="SM00355">
    <property type="entry name" value="ZnF_C2H2"/>
    <property type="match status" value="4"/>
</dbReference>
<dbReference type="GO" id="GO:0043022">
    <property type="term" value="F:ribosome binding"/>
    <property type="evidence" value="ECO:0007669"/>
    <property type="project" value="TreeGrafter"/>
</dbReference>
<dbReference type="PANTHER" id="PTHR22938">
    <property type="entry name" value="ZINC FINGER PROTEIN 598"/>
    <property type="match status" value="1"/>
</dbReference>
<dbReference type="EMBL" id="KB007901">
    <property type="protein sequence ID" value="ELR21533.1"/>
    <property type="molecule type" value="Genomic_DNA"/>
</dbReference>
<evidence type="ECO:0000256" key="5">
    <source>
        <dbReference type="ARBA" id="ARBA00022490"/>
    </source>
</evidence>
<evidence type="ECO:0000256" key="6">
    <source>
        <dbReference type="ARBA" id="ARBA00022553"/>
    </source>
</evidence>
<organism evidence="14 15">
    <name type="scientific">Acanthamoeba castellanii (strain ATCC 30010 / Neff)</name>
    <dbReference type="NCBI Taxonomy" id="1257118"/>
    <lineage>
        <taxon>Eukaryota</taxon>
        <taxon>Amoebozoa</taxon>
        <taxon>Discosea</taxon>
        <taxon>Longamoebia</taxon>
        <taxon>Centramoebida</taxon>
        <taxon>Acanthamoebidae</taxon>
        <taxon>Acanthamoeba</taxon>
    </lineage>
</organism>
<comment type="catalytic activity">
    <reaction evidence="1">
        <text>S-ubiquitinyl-[E2 ubiquitin-conjugating enzyme]-L-cysteine + [acceptor protein]-L-lysine = [E2 ubiquitin-conjugating enzyme]-L-cysteine + N(6)-ubiquitinyl-[acceptor protein]-L-lysine.</text>
        <dbReference type="EC" id="2.3.2.27"/>
    </reaction>
</comment>
<keyword evidence="10" id="KW-0862">Zinc</keyword>
<dbReference type="KEGG" id="acan:ACA1_226190"/>
<dbReference type="GO" id="GO:0016567">
    <property type="term" value="P:protein ubiquitination"/>
    <property type="evidence" value="ECO:0007669"/>
    <property type="project" value="TreeGrafter"/>
</dbReference>
<keyword evidence="8" id="KW-0479">Metal-binding</keyword>
<feature type="compositionally biased region" description="Basic and acidic residues" evidence="12">
    <location>
        <begin position="471"/>
        <end position="482"/>
    </location>
</feature>
<dbReference type="STRING" id="1257118.L8H9Z3"/>
<feature type="region of interest" description="Disordered" evidence="12">
    <location>
        <begin position="657"/>
        <end position="679"/>
    </location>
</feature>
<evidence type="ECO:0000313" key="14">
    <source>
        <dbReference type="EMBL" id="ELR21533.1"/>
    </source>
</evidence>
<keyword evidence="6" id="KW-0597">Phosphoprotein</keyword>
<dbReference type="PANTHER" id="PTHR22938:SF0">
    <property type="entry name" value="E3 UBIQUITIN-PROTEIN LIGASE ZNF598"/>
    <property type="match status" value="1"/>
</dbReference>
<sequence>MEARKGGRAYVKKPESGLGFGKPKAQNSNSSAKGNQAKKGQGPQAASNGGTKKANPKIEAANGNGSALKRSKDAQPPVVEKLPVAQAAKEEEQEEEEEASCLICCEPIDYFSVGECEHRFVCSQCTLRRRGLYKEMHCCICKQDLEKTIFSRSSTKPFRSLKLSGMFFDETSKCYFEDQSHFEQAQKLWKFACPVCDKECEHPLASLSNLKKHLKTHHMSYCDLCLQHRKIFLKEHKVYTAAALEKHEFGEGEKELDQHQWCEFCTRLFFDKDDIFQHLMKEHFTCHLCERNGIKYHYFKDYRSLERHFRRQHFICEDKGCLEKKFIVFGTALDLRAHDLKFHMQERGLTRAEMKQAQRLDIDLFYEKPPAAERKSRGREDPVVVFNPMLSHPPPRAPADGLGPTPAAAAAAAATAHTESNARNRAEQPRPKYVKKEQQAADAGKTEDGEKEAAEKATTPTVQFPPEPTNEEERRARNAALERHRRGRVPNFKQISVDLRQARLTPAQYYQKYLRLFGLYHGPVLFPELVSLLPDPVLRSQLTTIHRQAVAQGQVEANPKPEPPKPQEPPSQSREAPHAAPVARVPSSNGPGRGEREGGKPPQPTVRRPDGAWGTGPPLRAGGRGGRMTSEDFPSLPPSNYIDEDAELARLLQDKINQQSQTQKGKKKSKKGQVLLRFG</sequence>
<feature type="region of interest" description="Disordered" evidence="12">
    <location>
        <begin position="549"/>
        <end position="642"/>
    </location>
</feature>
<dbReference type="InterPro" id="IPR056437">
    <property type="entry name" value="Znf-C2H2_ZNF598/HEL2"/>
</dbReference>
<evidence type="ECO:0000256" key="9">
    <source>
        <dbReference type="ARBA" id="ARBA00022771"/>
    </source>
</evidence>
<comment type="pathway">
    <text evidence="3">Protein modification; protein ubiquitination.</text>
</comment>
<evidence type="ECO:0000256" key="1">
    <source>
        <dbReference type="ARBA" id="ARBA00000900"/>
    </source>
</evidence>
<dbReference type="GO" id="GO:0008270">
    <property type="term" value="F:zinc ion binding"/>
    <property type="evidence" value="ECO:0007669"/>
    <property type="project" value="UniProtKB-KW"/>
</dbReference>
<dbReference type="OMA" id="ICCEPID"/>
<dbReference type="InterPro" id="IPR044288">
    <property type="entry name" value="ZNF598/HEL2"/>
</dbReference>
<feature type="compositionally biased region" description="Low complexity" evidence="12">
    <location>
        <begin position="398"/>
        <end position="416"/>
    </location>
</feature>
<feature type="region of interest" description="Disordered" evidence="12">
    <location>
        <begin position="387"/>
        <end position="487"/>
    </location>
</feature>
<keyword evidence="7" id="KW-0808">Transferase</keyword>
<feature type="compositionally biased region" description="Polar residues" evidence="12">
    <location>
        <begin position="25"/>
        <end position="34"/>
    </location>
</feature>
<feature type="compositionally biased region" description="Basic and acidic residues" evidence="12">
    <location>
        <begin position="420"/>
        <end position="455"/>
    </location>
</feature>
<evidence type="ECO:0000259" key="13">
    <source>
        <dbReference type="PROSITE" id="PS50157"/>
    </source>
</evidence>
<dbReference type="CDD" id="cd16615">
    <property type="entry name" value="RING-HC_ZNF598"/>
    <property type="match status" value="1"/>
</dbReference>
<dbReference type="Pfam" id="PF23230">
    <property type="entry name" value="zf-C2H2_13"/>
    <property type="match status" value="1"/>
</dbReference>
<dbReference type="Pfam" id="PF25447">
    <property type="entry name" value="RING_ZNF598"/>
    <property type="match status" value="1"/>
</dbReference>
<evidence type="ECO:0000256" key="4">
    <source>
        <dbReference type="ARBA" id="ARBA00012483"/>
    </source>
</evidence>
<proteinExistence type="predicted"/>
<dbReference type="PROSITE" id="PS50157">
    <property type="entry name" value="ZINC_FINGER_C2H2_2"/>
    <property type="match status" value="1"/>
</dbReference>
<reference evidence="14 15" key="1">
    <citation type="journal article" date="2013" name="Genome Biol.">
        <title>Genome of Acanthamoeba castellanii highlights extensive lateral gene transfer and early evolution of tyrosine kinase signaling.</title>
        <authorList>
            <person name="Clarke M."/>
            <person name="Lohan A.J."/>
            <person name="Liu B."/>
            <person name="Lagkouvardos I."/>
            <person name="Roy S."/>
            <person name="Zafar N."/>
            <person name="Bertelli C."/>
            <person name="Schilde C."/>
            <person name="Kianianmomeni A."/>
            <person name="Burglin T.R."/>
            <person name="Frech C."/>
            <person name="Turcotte B."/>
            <person name="Kopec K.O."/>
            <person name="Synnott J.M."/>
            <person name="Choo C."/>
            <person name="Paponov I."/>
            <person name="Finkler A."/>
            <person name="Soon Heng Tan C."/>
            <person name="Hutchins A.P."/>
            <person name="Weinmeier T."/>
            <person name="Rattei T."/>
            <person name="Chu J.S."/>
            <person name="Gimenez G."/>
            <person name="Irimia M."/>
            <person name="Rigden D.J."/>
            <person name="Fitzpatrick D.A."/>
            <person name="Lorenzo-Morales J."/>
            <person name="Bateman A."/>
            <person name="Chiu C.H."/>
            <person name="Tang P."/>
            <person name="Hegemann P."/>
            <person name="Fromm H."/>
            <person name="Raoult D."/>
            <person name="Greub G."/>
            <person name="Miranda-Saavedra D."/>
            <person name="Chen N."/>
            <person name="Nash P."/>
            <person name="Ginger M.L."/>
            <person name="Horn M."/>
            <person name="Schaap P."/>
            <person name="Caler L."/>
            <person name="Loftus B."/>
        </authorList>
    </citation>
    <scope>NUCLEOTIDE SEQUENCE [LARGE SCALE GENOMIC DNA]</scope>
    <source>
        <strain evidence="14 15">Neff</strain>
    </source>
</reference>
<evidence type="ECO:0000256" key="10">
    <source>
        <dbReference type="ARBA" id="ARBA00022833"/>
    </source>
</evidence>
<protein>
    <recommendedName>
        <fullName evidence="4">RING-type E3 ubiquitin transferase</fullName>
        <ecNumber evidence="4">2.3.2.27</ecNumber>
    </recommendedName>
</protein>
<dbReference type="AlphaFoldDB" id="L8H9Z3"/>
<evidence type="ECO:0000256" key="3">
    <source>
        <dbReference type="ARBA" id="ARBA00004906"/>
    </source>
</evidence>
<evidence type="ECO:0000256" key="8">
    <source>
        <dbReference type="ARBA" id="ARBA00022723"/>
    </source>
</evidence>
<feature type="region of interest" description="Disordered" evidence="12">
    <location>
        <begin position="1"/>
        <end position="79"/>
    </location>
</feature>
<dbReference type="VEuPathDB" id="AmoebaDB:ACA1_226190"/>
<gene>
    <name evidence="14" type="ORF">ACA1_226190</name>
</gene>
<accession>L8H9Z3</accession>
<feature type="compositionally biased region" description="Pro residues" evidence="12">
    <location>
        <begin position="560"/>
        <end position="569"/>
    </location>
</feature>
<dbReference type="GO" id="GO:0005737">
    <property type="term" value="C:cytoplasm"/>
    <property type="evidence" value="ECO:0007669"/>
    <property type="project" value="UniProtKB-SubCell"/>
</dbReference>
<dbReference type="OrthoDB" id="19348at2759"/>
<dbReference type="InterPro" id="IPR013083">
    <property type="entry name" value="Znf_RING/FYVE/PHD"/>
</dbReference>
<dbReference type="Pfam" id="PF23202">
    <property type="entry name" value="PAH_ZNF598"/>
    <property type="match status" value="1"/>
</dbReference>
<dbReference type="EC" id="2.3.2.27" evidence="4"/>
<dbReference type="Gene3D" id="3.30.40.10">
    <property type="entry name" value="Zinc/RING finger domain, C3HC4 (zinc finger)"/>
    <property type="match status" value="1"/>
</dbReference>
<dbReference type="GeneID" id="14922431"/>
<keyword evidence="5" id="KW-0963">Cytoplasm</keyword>
<dbReference type="Proteomes" id="UP000011083">
    <property type="component" value="Unassembled WGS sequence"/>
</dbReference>
<evidence type="ECO:0000256" key="11">
    <source>
        <dbReference type="PROSITE-ProRule" id="PRU00042"/>
    </source>
</evidence>
<feature type="compositionally biased region" description="Basic residues" evidence="12">
    <location>
        <begin position="1"/>
        <end position="11"/>
    </location>
</feature>
<feature type="domain" description="C2H2-type" evidence="13">
    <location>
        <begin position="191"/>
        <end position="217"/>
    </location>
</feature>
<dbReference type="InterPro" id="IPR013087">
    <property type="entry name" value="Znf_C2H2_type"/>
</dbReference>
<dbReference type="InterPro" id="IPR041888">
    <property type="entry name" value="RING-HC_ZNF598/HEL2"/>
</dbReference>
<keyword evidence="15" id="KW-1185">Reference proteome</keyword>
<name>L8H9Z3_ACACF</name>
<keyword evidence="9 11" id="KW-0863">Zinc-finger</keyword>
<dbReference type="InterPro" id="IPR057634">
    <property type="entry name" value="PAH_ZNF598/HEL2"/>
</dbReference>
<evidence type="ECO:0000256" key="12">
    <source>
        <dbReference type="SAM" id="MobiDB-lite"/>
    </source>
</evidence>
<dbReference type="GO" id="GO:0061630">
    <property type="term" value="F:ubiquitin protein ligase activity"/>
    <property type="evidence" value="ECO:0007669"/>
    <property type="project" value="UniProtKB-EC"/>
</dbReference>
<dbReference type="RefSeq" id="XP_004346478.1">
    <property type="nucleotide sequence ID" value="XM_004346428.1"/>
</dbReference>